<reference evidence="2 3" key="1">
    <citation type="submission" date="2024-05" db="EMBL/GenBank/DDBJ databases">
        <authorList>
            <person name="Wallberg A."/>
        </authorList>
    </citation>
    <scope>NUCLEOTIDE SEQUENCE [LARGE SCALE GENOMIC DNA]</scope>
</reference>
<name>A0AAV2S6U2_MEGNR</name>
<feature type="region of interest" description="Disordered" evidence="1">
    <location>
        <begin position="1"/>
        <end position="95"/>
    </location>
</feature>
<gene>
    <name evidence="2" type="ORF">MNOR_LOCUS33846</name>
</gene>
<evidence type="ECO:0000313" key="3">
    <source>
        <dbReference type="Proteomes" id="UP001497623"/>
    </source>
</evidence>
<organism evidence="2 3">
    <name type="scientific">Meganyctiphanes norvegica</name>
    <name type="common">Northern krill</name>
    <name type="synonym">Thysanopoda norvegica</name>
    <dbReference type="NCBI Taxonomy" id="48144"/>
    <lineage>
        <taxon>Eukaryota</taxon>
        <taxon>Metazoa</taxon>
        <taxon>Ecdysozoa</taxon>
        <taxon>Arthropoda</taxon>
        <taxon>Crustacea</taxon>
        <taxon>Multicrustacea</taxon>
        <taxon>Malacostraca</taxon>
        <taxon>Eumalacostraca</taxon>
        <taxon>Eucarida</taxon>
        <taxon>Euphausiacea</taxon>
        <taxon>Euphausiidae</taxon>
        <taxon>Meganyctiphanes</taxon>
    </lineage>
</organism>
<feature type="non-terminal residue" evidence="2">
    <location>
        <position position="1"/>
    </location>
</feature>
<dbReference type="AlphaFoldDB" id="A0AAV2S6U2"/>
<keyword evidence="3" id="KW-1185">Reference proteome</keyword>
<comment type="caution">
    <text evidence="2">The sequence shown here is derived from an EMBL/GenBank/DDBJ whole genome shotgun (WGS) entry which is preliminary data.</text>
</comment>
<evidence type="ECO:0000256" key="1">
    <source>
        <dbReference type="SAM" id="MobiDB-lite"/>
    </source>
</evidence>
<protein>
    <submittedName>
        <fullName evidence="2">Uncharacterized protein</fullName>
    </submittedName>
</protein>
<evidence type="ECO:0000313" key="2">
    <source>
        <dbReference type="EMBL" id="CAL4169360.1"/>
    </source>
</evidence>
<sequence>RSGRGRKGRSGSPPSDLPPGPNHASDRGGKTTSPRAVHPSDLIVNPHSRRSLERGGGLNSPCSGKSPPTPTPGGGVLLPDSDSQHTPLHHSAYPITPNLVVTGGKIEFITPPG</sequence>
<feature type="non-terminal residue" evidence="2">
    <location>
        <position position="113"/>
    </location>
</feature>
<dbReference type="EMBL" id="CAXKWB010050043">
    <property type="protein sequence ID" value="CAL4169360.1"/>
    <property type="molecule type" value="Genomic_DNA"/>
</dbReference>
<proteinExistence type="predicted"/>
<dbReference type="Proteomes" id="UP001497623">
    <property type="component" value="Unassembled WGS sequence"/>
</dbReference>
<accession>A0AAV2S6U2</accession>